<keyword evidence="2" id="KW-1185">Reference proteome</keyword>
<dbReference type="Proteomes" id="UP001062165">
    <property type="component" value="Chromosome"/>
</dbReference>
<dbReference type="Gene3D" id="1.25.40.290">
    <property type="entry name" value="ARM repeat domains"/>
    <property type="match status" value="1"/>
</dbReference>
<evidence type="ECO:0000313" key="2">
    <source>
        <dbReference type="Proteomes" id="UP001062165"/>
    </source>
</evidence>
<dbReference type="SUPFAM" id="SSF48371">
    <property type="entry name" value="ARM repeat"/>
    <property type="match status" value="1"/>
</dbReference>
<name>A0ABY6CV20_9BACT</name>
<evidence type="ECO:0000313" key="1">
    <source>
        <dbReference type="EMBL" id="UXX77771.1"/>
    </source>
</evidence>
<dbReference type="RefSeq" id="WP_263049518.1">
    <property type="nucleotide sequence ID" value="NZ_CP106735.1"/>
</dbReference>
<sequence length="360" mass="41208">MAEPLKNEFNASFVAQLGSQLSDKDSSFRLEAFVAAVLDEEWEGRELKNRMRHLTCMIRSHTALVFLDQLEVMKSLAVHYSGLQGMTFPDFVEVYGQEYLAESLVAMKHMTQYSTAEFAIRPFIIKYEKEVMNTLLDWSMDANEHVRRLSSEGCRPRLPWAMALPAFKKDPKLILPILENLKADDSLYVRKSVANNLNDITKDHVALALDLGERWYGDCTHTNWVVKHGLRNLLKQGHPRALQVIGFDDKAKFSVPVCSLSERKLKIGDVLHFEFEVVSEEAQLAFAKVGFVVSYQKANGTLSDKIFHVAEKEFDRGSSFWFKKKLSFKDLSTRKHYLGRHKLGILVNGKKLTDEVFELV</sequence>
<reference evidence="1" key="1">
    <citation type="submission" date="2022-10" db="EMBL/GenBank/DDBJ databases">
        <title>Comparative genomics and taxonomic characterization of three novel marine species of genus Reichenbachiella exhibiting antioxidant and polysaccharide degradation activities.</title>
        <authorList>
            <person name="Muhammad N."/>
            <person name="Lee Y.-J."/>
            <person name="Ko J."/>
            <person name="Kim S.-G."/>
        </authorList>
    </citation>
    <scope>NUCLEOTIDE SEQUENCE</scope>
    <source>
        <strain evidence="1">Wsw4-B4</strain>
    </source>
</reference>
<accession>A0ABY6CV20</accession>
<organism evidence="1 2">
    <name type="scientific">Reichenbachiella carrageenanivorans</name>
    <dbReference type="NCBI Taxonomy" id="2979869"/>
    <lineage>
        <taxon>Bacteria</taxon>
        <taxon>Pseudomonadati</taxon>
        <taxon>Bacteroidota</taxon>
        <taxon>Cytophagia</taxon>
        <taxon>Cytophagales</taxon>
        <taxon>Reichenbachiellaceae</taxon>
        <taxon>Reichenbachiella</taxon>
    </lineage>
</organism>
<gene>
    <name evidence="1" type="ORF">N7E81_10355</name>
</gene>
<proteinExistence type="predicted"/>
<protein>
    <submittedName>
        <fullName evidence="1">DNA alkylation repair protein</fullName>
    </submittedName>
</protein>
<dbReference type="EMBL" id="CP106735">
    <property type="protein sequence ID" value="UXX77771.1"/>
    <property type="molecule type" value="Genomic_DNA"/>
</dbReference>
<dbReference type="InterPro" id="IPR016024">
    <property type="entry name" value="ARM-type_fold"/>
</dbReference>